<proteinExistence type="predicted"/>
<dbReference type="InterPro" id="IPR010298">
    <property type="entry name" value="YacP-like"/>
</dbReference>
<dbReference type="AlphaFoldDB" id="A0A9X1X6S4"/>
<dbReference type="Pfam" id="PF05991">
    <property type="entry name" value="NYN_YacP"/>
    <property type="match status" value="1"/>
</dbReference>
<reference evidence="1" key="1">
    <citation type="submission" date="2021-09" db="EMBL/GenBank/DDBJ databases">
        <title>Genome analysis of Fictibacillus sp. KIGAM418 isolated from marine sediment.</title>
        <authorList>
            <person name="Seo M.-J."/>
            <person name="Cho E.-S."/>
            <person name="Hwang C.Y."/>
        </authorList>
    </citation>
    <scope>NUCLEOTIDE SEQUENCE</scope>
    <source>
        <strain evidence="1">KIGAM418</strain>
    </source>
</reference>
<dbReference type="RefSeq" id="WP_248251072.1">
    <property type="nucleotide sequence ID" value="NZ_JAIWJX010000002.1"/>
</dbReference>
<evidence type="ECO:0000313" key="2">
    <source>
        <dbReference type="Proteomes" id="UP001139011"/>
    </source>
</evidence>
<dbReference type="PANTHER" id="PTHR34547:SF1">
    <property type="entry name" value="YACP-LIKE NYN DOMAIN PROTEIN"/>
    <property type="match status" value="1"/>
</dbReference>
<gene>
    <name evidence="1" type="ORF">LCY76_00690</name>
</gene>
<comment type="caution">
    <text evidence="1">The sequence shown here is derived from an EMBL/GenBank/DDBJ whole genome shotgun (WGS) entry which is preliminary data.</text>
</comment>
<dbReference type="PANTHER" id="PTHR34547">
    <property type="entry name" value="YACP-LIKE NYN DOMAIN PROTEIN"/>
    <property type="match status" value="1"/>
</dbReference>
<evidence type="ECO:0000313" key="1">
    <source>
        <dbReference type="EMBL" id="MCK6255172.1"/>
    </source>
</evidence>
<name>A0A9X1X6S4_9BACL</name>
<dbReference type="EMBL" id="JAIWJX010000002">
    <property type="protein sequence ID" value="MCK6255172.1"/>
    <property type="molecule type" value="Genomic_DNA"/>
</dbReference>
<keyword evidence="2" id="KW-1185">Reference proteome</keyword>
<organism evidence="1 2">
    <name type="scientific">Fictibacillus marinisediminis</name>
    <dbReference type="NCBI Taxonomy" id="2878389"/>
    <lineage>
        <taxon>Bacteria</taxon>
        <taxon>Bacillati</taxon>
        <taxon>Bacillota</taxon>
        <taxon>Bacilli</taxon>
        <taxon>Bacillales</taxon>
        <taxon>Fictibacillaceae</taxon>
        <taxon>Fictibacillus</taxon>
    </lineage>
</organism>
<accession>A0A9X1X6S4</accession>
<sequence length="169" mass="19694">MDTILLVDGYNVIGAWPELRSLKDTDFAKARDILIEKMAEYQAFTGCRVIIVFDAHMVAGMEKKAKNYKVEVIFTRENETADERIERLASEYKNVNTRIFVATSDYTEQWVVFAKGALRKSSRELKVEMDDIEKRIGRKVKKARERNFSSISLSEEVAEIFEKWRRGQK</sequence>
<dbReference type="Proteomes" id="UP001139011">
    <property type="component" value="Unassembled WGS sequence"/>
</dbReference>
<protein>
    <submittedName>
        <fullName evidence="1">NYN domain-containing protein</fullName>
    </submittedName>
</protein>
<dbReference type="CDD" id="cd10912">
    <property type="entry name" value="PIN_YacP-like"/>
    <property type="match status" value="1"/>
</dbReference>